<proteinExistence type="predicted"/>
<dbReference type="Pfam" id="PF05258">
    <property type="entry name" value="DciA"/>
    <property type="match status" value="1"/>
</dbReference>
<dbReference type="AlphaFoldDB" id="A0A3B1C807"/>
<feature type="compositionally biased region" description="Basic and acidic residues" evidence="1">
    <location>
        <begin position="103"/>
        <end position="116"/>
    </location>
</feature>
<reference evidence="2" key="1">
    <citation type="submission" date="2018-06" db="EMBL/GenBank/DDBJ databases">
        <authorList>
            <person name="Zhirakovskaya E."/>
        </authorList>
    </citation>
    <scope>NUCLEOTIDE SEQUENCE</scope>
</reference>
<feature type="region of interest" description="Disordered" evidence="1">
    <location>
        <begin position="101"/>
        <end position="128"/>
    </location>
</feature>
<organism evidence="2">
    <name type="scientific">hydrothermal vent metagenome</name>
    <dbReference type="NCBI Taxonomy" id="652676"/>
    <lineage>
        <taxon>unclassified sequences</taxon>
        <taxon>metagenomes</taxon>
        <taxon>ecological metagenomes</taxon>
    </lineage>
</organism>
<evidence type="ECO:0000313" key="2">
    <source>
        <dbReference type="EMBL" id="VAX20038.1"/>
    </source>
</evidence>
<evidence type="ECO:0000256" key="1">
    <source>
        <dbReference type="SAM" id="MobiDB-lite"/>
    </source>
</evidence>
<name>A0A3B1C807_9ZZZZ</name>
<gene>
    <name evidence="2" type="ORF">MNBD_NITROSPINAE01-658</name>
</gene>
<dbReference type="PANTHER" id="PTHR36456:SF1">
    <property type="entry name" value="UPF0232 PROTEIN SCO3875"/>
    <property type="match status" value="1"/>
</dbReference>
<evidence type="ECO:0008006" key="3">
    <source>
        <dbReference type="Google" id="ProtNLM"/>
    </source>
</evidence>
<dbReference type="PANTHER" id="PTHR36456">
    <property type="entry name" value="UPF0232 PROTEIN SCO3875"/>
    <property type="match status" value="1"/>
</dbReference>
<dbReference type="EMBL" id="UOGC01000100">
    <property type="protein sequence ID" value="VAX20038.1"/>
    <property type="molecule type" value="Genomic_DNA"/>
</dbReference>
<sequence>MSKRNRSPKTIGSVIESLLLSIDREGLYNLAKIELQWEDIVGPQLAAISVPARLAGKKLTVWAAEPVWVDSMSYHKADIISKVNSVLGKHTVTSVEIAMNVEAKSRNKRPEPKQNEQEQTEPMSGSAIAEMEKALDEISDSQLRSTFKKVILKSARRNP</sequence>
<dbReference type="InterPro" id="IPR007922">
    <property type="entry name" value="DciA-like"/>
</dbReference>
<accession>A0A3B1C807</accession>
<protein>
    <recommendedName>
        <fullName evidence="3">Zn-ribbon-containing, possibly RNA-binding protein and truncated derivatives</fullName>
    </recommendedName>
</protein>